<dbReference type="GO" id="GO:0004252">
    <property type="term" value="F:serine-type endopeptidase activity"/>
    <property type="evidence" value="ECO:0007669"/>
    <property type="project" value="InterPro"/>
</dbReference>
<dbReference type="STRING" id="1834181.A5880_002052"/>
<dbReference type="Gene3D" id="2.10.109.10">
    <property type="entry name" value="Umud Fragment, subunit A"/>
    <property type="match status" value="1"/>
</dbReference>
<dbReference type="AlphaFoldDB" id="A0A242CDD5"/>
<evidence type="ECO:0000256" key="3">
    <source>
        <dbReference type="ARBA" id="ARBA00009370"/>
    </source>
</evidence>
<evidence type="ECO:0000256" key="2">
    <source>
        <dbReference type="ARBA" id="ARBA00004401"/>
    </source>
</evidence>
<name>A0A242CDD5_9ENTE</name>
<evidence type="ECO:0000313" key="13">
    <source>
        <dbReference type="EMBL" id="OTO07782.1"/>
    </source>
</evidence>
<evidence type="ECO:0000256" key="5">
    <source>
        <dbReference type="ARBA" id="ARBA00022670"/>
    </source>
</evidence>
<evidence type="ECO:0000313" key="12">
    <source>
        <dbReference type="EMBL" id="MEI5993836.1"/>
    </source>
</evidence>
<dbReference type="PROSITE" id="PS00760">
    <property type="entry name" value="SPASE_I_2"/>
    <property type="match status" value="1"/>
</dbReference>
<keyword evidence="14" id="KW-1185">Reference proteome</keyword>
<feature type="active site" evidence="7">
    <location>
        <position position="91"/>
    </location>
</feature>
<evidence type="ECO:0000256" key="7">
    <source>
        <dbReference type="PIRSR" id="PIRSR600223-1"/>
    </source>
</evidence>
<comment type="catalytic activity">
    <reaction evidence="1 8">
        <text>Cleavage of hydrophobic, N-terminal signal or leader sequences from secreted and periplasmic proteins.</text>
        <dbReference type="EC" id="3.4.21.89"/>
    </reaction>
</comment>
<dbReference type="PANTHER" id="PTHR43390:SF1">
    <property type="entry name" value="CHLOROPLAST PROCESSING PEPTIDASE"/>
    <property type="match status" value="1"/>
</dbReference>
<protein>
    <recommendedName>
        <fullName evidence="4 8">Signal peptidase I</fullName>
        <ecNumber evidence="4 8">3.4.21.89</ecNumber>
    </recommendedName>
</protein>
<dbReference type="InterPro" id="IPR000223">
    <property type="entry name" value="Pept_S26A_signal_pept_1"/>
</dbReference>
<evidence type="ECO:0000259" key="11">
    <source>
        <dbReference type="Pfam" id="PF10502"/>
    </source>
</evidence>
<dbReference type="EC" id="3.4.21.89" evidence="4 8"/>
<dbReference type="Proteomes" id="UP000195139">
    <property type="component" value="Unassembled WGS sequence"/>
</dbReference>
<reference evidence="12 14" key="2">
    <citation type="submission" date="2018-07" db="EMBL/GenBank/DDBJ databases">
        <title>The Genome Sequence of Enterococcus sp. DIV0659b.</title>
        <authorList>
            <consortium name="The Broad Institute Genomics Platform"/>
            <consortium name="The Broad Institute Genomic Center for Infectious Diseases"/>
            <person name="Earl A."/>
            <person name="Manson A."/>
            <person name="Schwartman J."/>
            <person name="Gilmore M."/>
            <person name="Abouelleil A."/>
            <person name="Cao P."/>
            <person name="Chapman S."/>
            <person name="Cusick C."/>
            <person name="Shea T."/>
            <person name="Young S."/>
            <person name="Neafsey D."/>
            <person name="Nusbaum C."/>
            <person name="Birren B."/>
        </authorList>
    </citation>
    <scope>NUCLEOTIDE SEQUENCE [LARGE SCALE GENOMIC DNA]</scope>
    <source>
        <strain evidence="12 14">4G2_DIV0659</strain>
    </source>
</reference>
<evidence type="ECO:0000256" key="1">
    <source>
        <dbReference type="ARBA" id="ARBA00000677"/>
    </source>
</evidence>
<feature type="transmembrane region" description="Helical" evidence="8">
    <location>
        <begin position="59"/>
        <end position="80"/>
    </location>
</feature>
<keyword evidence="8" id="KW-0472">Membrane</keyword>
<keyword evidence="8" id="KW-0812">Transmembrane</keyword>
<dbReference type="InterPro" id="IPR019756">
    <property type="entry name" value="Pept_S26A_signal_pept_1_Ser-AS"/>
</dbReference>
<feature type="domain" description="Peptidase S26" evidence="11">
    <location>
        <begin position="65"/>
        <end position="230"/>
    </location>
</feature>
<keyword evidence="8" id="KW-1133">Transmembrane helix</keyword>
<evidence type="ECO:0000256" key="6">
    <source>
        <dbReference type="ARBA" id="ARBA00022801"/>
    </source>
</evidence>
<feature type="region of interest" description="Disordered" evidence="10">
    <location>
        <begin position="1"/>
        <end position="31"/>
    </location>
</feature>
<dbReference type="GO" id="GO:0006465">
    <property type="term" value="P:signal peptide processing"/>
    <property type="evidence" value="ECO:0007669"/>
    <property type="project" value="InterPro"/>
</dbReference>
<dbReference type="PRINTS" id="PR00727">
    <property type="entry name" value="LEADERPTASE"/>
</dbReference>
<dbReference type="InterPro" id="IPR019757">
    <property type="entry name" value="Pept_S26A_signal_pept_1_Lys-AS"/>
</dbReference>
<dbReference type="RefSeq" id="WP_086330941.1">
    <property type="nucleotide sequence ID" value="NZ_NGLE02000001.1"/>
</dbReference>
<dbReference type="Pfam" id="PF10502">
    <property type="entry name" value="Peptidase_S26"/>
    <property type="match status" value="1"/>
</dbReference>
<evidence type="ECO:0000313" key="14">
    <source>
        <dbReference type="Proteomes" id="UP000195139"/>
    </source>
</evidence>
<keyword evidence="6 8" id="KW-0378">Hydrolase</keyword>
<dbReference type="NCBIfam" id="TIGR02227">
    <property type="entry name" value="sigpep_I_bact"/>
    <property type="match status" value="1"/>
</dbReference>
<comment type="similarity">
    <text evidence="3 9">Belongs to the peptidase S26 family.</text>
</comment>
<gene>
    <name evidence="12" type="ORF">A5880_001383</name>
    <name evidence="13" type="ORF">A5880_002052</name>
</gene>
<dbReference type="SUPFAM" id="SSF51306">
    <property type="entry name" value="LexA/Signal peptidase"/>
    <property type="match status" value="1"/>
</dbReference>
<dbReference type="GO" id="GO:0009003">
    <property type="term" value="F:signal peptidase activity"/>
    <property type="evidence" value="ECO:0007669"/>
    <property type="project" value="UniProtKB-EC"/>
</dbReference>
<keyword evidence="5 8" id="KW-0645">Protease</keyword>
<evidence type="ECO:0000256" key="8">
    <source>
        <dbReference type="RuleBase" id="RU003993"/>
    </source>
</evidence>
<dbReference type="EMBL" id="NGLE02000001">
    <property type="protein sequence ID" value="MEI5993836.1"/>
    <property type="molecule type" value="Genomic_DNA"/>
</dbReference>
<feature type="active site" evidence="7">
    <location>
        <position position="130"/>
    </location>
</feature>
<dbReference type="OrthoDB" id="9802919at2"/>
<proteinExistence type="inferred from homology"/>
<comment type="caution">
    <text evidence="13">The sequence shown here is derived from an EMBL/GenBank/DDBJ whole genome shotgun (WGS) entry which is preliminary data.</text>
</comment>
<evidence type="ECO:0000256" key="9">
    <source>
        <dbReference type="RuleBase" id="RU362042"/>
    </source>
</evidence>
<accession>A0A242CDD5</accession>
<evidence type="ECO:0000256" key="10">
    <source>
        <dbReference type="SAM" id="MobiDB-lite"/>
    </source>
</evidence>
<sequence length="239" mass="28494">MNHLERNQKKRRKNSKINQQKTHAVKKKRRQKLIVKKRRSLSRKHQVQRRLWQKKLAKLSSILETILFVLFILVCLNFLLNYRSHFVEGHSMEPTFKNGDHLLIHKRKTITRYDIVTFEPKEEPDSSYVKRVLGLPGDRIFLYDTQLYVFENLDRNQEPAKLIQENKLPDSTIVVKLFQKETVSLFKNVEQIPKDHYFVLGDNRSNSKDSRSIGFIDAKQIEGVVNFRFYPLDRFGFVH</sequence>
<dbReference type="GO" id="GO:0005886">
    <property type="term" value="C:plasma membrane"/>
    <property type="evidence" value="ECO:0007669"/>
    <property type="project" value="UniProtKB-SubCell"/>
</dbReference>
<dbReference type="InterPro" id="IPR036286">
    <property type="entry name" value="LexA/Signal_pep-like_sf"/>
</dbReference>
<dbReference type="InterPro" id="IPR019533">
    <property type="entry name" value="Peptidase_S26"/>
</dbReference>
<organism evidence="13">
    <name type="scientific">Candidatus Enterococcus mansonii</name>
    <dbReference type="NCBI Taxonomy" id="1834181"/>
    <lineage>
        <taxon>Bacteria</taxon>
        <taxon>Bacillati</taxon>
        <taxon>Bacillota</taxon>
        <taxon>Bacilli</taxon>
        <taxon>Lactobacillales</taxon>
        <taxon>Enterococcaceae</taxon>
        <taxon>Enterococcus</taxon>
    </lineage>
</organism>
<evidence type="ECO:0000256" key="4">
    <source>
        <dbReference type="ARBA" id="ARBA00013208"/>
    </source>
</evidence>
<comment type="subcellular location">
    <subcellularLocation>
        <location evidence="2">Cell membrane</location>
        <topology evidence="2">Single-pass type II membrane protein</topology>
    </subcellularLocation>
    <subcellularLocation>
        <location evidence="9">Membrane</location>
        <topology evidence="9">Single-pass type II membrane protein</topology>
    </subcellularLocation>
</comment>
<dbReference type="InterPro" id="IPR019758">
    <property type="entry name" value="Pept_S26A_signal_pept_1_CS"/>
</dbReference>
<dbReference type="EMBL" id="NGLE01000003">
    <property type="protein sequence ID" value="OTO07782.1"/>
    <property type="molecule type" value="Genomic_DNA"/>
</dbReference>
<dbReference type="PROSITE" id="PS00501">
    <property type="entry name" value="SPASE_I_1"/>
    <property type="match status" value="1"/>
</dbReference>
<reference evidence="13" key="1">
    <citation type="submission" date="2017-05" db="EMBL/GenBank/DDBJ databases">
        <title>The Genome Sequence of Enterococcus sp. 4G2_DIV0659.</title>
        <authorList>
            <consortium name="The Broad Institute Genomics Platform"/>
            <consortium name="The Broad Institute Genomic Center for Infectious Diseases"/>
            <person name="Earl A."/>
            <person name="Manson A."/>
            <person name="Schwartman J."/>
            <person name="Gilmore M."/>
            <person name="Abouelleil A."/>
            <person name="Cao P."/>
            <person name="Chapman S."/>
            <person name="Cusick C."/>
            <person name="Shea T."/>
            <person name="Young S."/>
            <person name="Neafsey D."/>
            <person name="Nusbaum C."/>
            <person name="Birren B."/>
        </authorList>
    </citation>
    <scope>NUCLEOTIDE SEQUENCE [LARGE SCALE GENOMIC DNA]</scope>
    <source>
        <strain evidence="13">4G2_DIV0659</strain>
    </source>
</reference>
<dbReference type="PROSITE" id="PS00761">
    <property type="entry name" value="SPASE_I_3"/>
    <property type="match status" value="1"/>
</dbReference>
<dbReference type="CDD" id="cd06530">
    <property type="entry name" value="S26_SPase_I"/>
    <property type="match status" value="1"/>
</dbReference>
<dbReference type="PANTHER" id="PTHR43390">
    <property type="entry name" value="SIGNAL PEPTIDASE I"/>
    <property type="match status" value="1"/>
</dbReference>